<sequence>MWAAAQDWVAHVGGMRVARVSRDSIATFLRAPEDTTTMSGTVTRQPLNDGSYQLVARFECGNREPSCASLETSGVNLFNTMVSAAGEGSDR</sequence>
<proteinExistence type="predicted"/>
<accession>A0A069PN73</accession>
<reference evidence="1 2" key="1">
    <citation type="submission" date="2014-03" db="EMBL/GenBank/DDBJ databases">
        <title>Draft Genome Sequences of Four Burkholderia Strains.</title>
        <authorList>
            <person name="Liu X.Y."/>
            <person name="Li C.X."/>
            <person name="Xu J.H."/>
        </authorList>
    </citation>
    <scope>NUCLEOTIDE SEQUENCE [LARGE SCALE GENOMIC DNA]</scope>
    <source>
        <strain evidence="1 2">DSM 50014</strain>
    </source>
</reference>
<dbReference type="Proteomes" id="UP000027466">
    <property type="component" value="Unassembled WGS sequence"/>
</dbReference>
<organism evidence="1 2">
    <name type="scientific">Caballeronia glathei</name>
    <dbReference type="NCBI Taxonomy" id="60547"/>
    <lineage>
        <taxon>Bacteria</taxon>
        <taxon>Pseudomonadati</taxon>
        <taxon>Pseudomonadota</taxon>
        <taxon>Betaproteobacteria</taxon>
        <taxon>Burkholderiales</taxon>
        <taxon>Burkholderiaceae</taxon>
        <taxon>Caballeronia</taxon>
    </lineage>
</organism>
<dbReference type="AlphaFoldDB" id="A0A069PN73"/>
<dbReference type="EMBL" id="JFHC01000078">
    <property type="protein sequence ID" value="KDR38736.1"/>
    <property type="molecule type" value="Genomic_DNA"/>
</dbReference>
<gene>
    <name evidence="1" type="ORF">BG61_37655</name>
</gene>
<name>A0A069PN73_9BURK</name>
<comment type="caution">
    <text evidence="1">The sequence shown here is derived from an EMBL/GenBank/DDBJ whole genome shotgun (WGS) entry which is preliminary data.</text>
</comment>
<evidence type="ECO:0000313" key="1">
    <source>
        <dbReference type="EMBL" id="KDR38736.1"/>
    </source>
</evidence>
<evidence type="ECO:0000313" key="2">
    <source>
        <dbReference type="Proteomes" id="UP000027466"/>
    </source>
</evidence>
<protein>
    <submittedName>
        <fullName evidence="1">Uncharacterized protein</fullName>
    </submittedName>
</protein>
<keyword evidence="2" id="KW-1185">Reference proteome</keyword>